<dbReference type="InterPro" id="IPR008979">
    <property type="entry name" value="Galactose-bd-like_sf"/>
</dbReference>
<dbReference type="Proteomes" id="UP000277928">
    <property type="component" value="Unassembled WGS sequence"/>
</dbReference>
<evidence type="ECO:0000256" key="13">
    <source>
        <dbReference type="SAM" id="MobiDB-lite"/>
    </source>
</evidence>
<dbReference type="PROSITE" id="PS51352">
    <property type="entry name" value="THIOREDOXIN_2"/>
    <property type="match status" value="1"/>
</dbReference>
<dbReference type="EMBL" id="UYRX01000119">
    <property type="protein sequence ID" value="VDK74658.1"/>
    <property type="molecule type" value="Genomic_DNA"/>
</dbReference>
<dbReference type="Gene3D" id="3.40.30.10">
    <property type="entry name" value="Glutaredoxin"/>
    <property type="match status" value="1"/>
</dbReference>
<evidence type="ECO:0000256" key="9">
    <source>
        <dbReference type="ARBA" id="ARBA00022801"/>
    </source>
</evidence>
<evidence type="ECO:0000256" key="5">
    <source>
        <dbReference type="ARBA" id="ARBA00012158"/>
    </source>
</evidence>
<dbReference type="PANTHER" id="PTHR12143:SF19">
    <property type="entry name" value="PEPTIDE-N(4)-(N-ACETYL-BETA-GLUCOSAMINYL)ASPARAGINE AMIDASE"/>
    <property type="match status" value="1"/>
</dbReference>
<dbReference type="OrthoDB" id="409136at2759"/>
<protein>
    <recommendedName>
        <fullName evidence="6">Peptide-N(4)-(N-acetyl-beta-glucosaminyl)asparagine amidase</fullName>
        <ecNumber evidence="5">3.5.1.52</ecNumber>
    </recommendedName>
    <alternativeName>
        <fullName evidence="11">Peptide:N-glycanase</fullName>
    </alternativeName>
</protein>
<keyword evidence="9" id="KW-0378">Hydrolase</keyword>
<dbReference type="InterPro" id="IPR013766">
    <property type="entry name" value="Thioredoxin_domain"/>
</dbReference>
<dbReference type="EC" id="3.5.1.52" evidence="5"/>
<name>A0A3P6U798_LITSI</name>
<accession>A0A3P6U798</accession>
<gene>
    <name evidence="16" type="ORF">NLS_LOCUS2565</name>
</gene>
<dbReference type="InterPro" id="IPR006588">
    <property type="entry name" value="Peptide_N_glycanase_PAW_dom"/>
</dbReference>
<dbReference type="InterPro" id="IPR017937">
    <property type="entry name" value="Thioredoxin_CS"/>
</dbReference>
<evidence type="ECO:0000256" key="3">
    <source>
        <dbReference type="ARBA" id="ARBA00004496"/>
    </source>
</evidence>
<proteinExistence type="inferred from homology"/>
<keyword evidence="10" id="KW-0862">Zinc</keyword>
<comment type="catalytic activity">
    <reaction evidence="1">
        <text>Hydrolysis of an N(4)-(acetyl-beta-D-glucosaminyl)asparagine residue in which the glucosamine residue may be further glycosylated, to yield a (substituted) N-acetyl-beta-D-glucosaminylamine and a peptide containing an aspartate residue.</text>
        <dbReference type="EC" id="3.5.1.52"/>
    </reaction>
</comment>
<feature type="region of interest" description="Disordered" evidence="13">
    <location>
        <begin position="408"/>
        <end position="427"/>
    </location>
</feature>
<dbReference type="SMART" id="SM00460">
    <property type="entry name" value="TGc"/>
    <property type="match status" value="1"/>
</dbReference>
<dbReference type="PRINTS" id="PR00421">
    <property type="entry name" value="THIOREDOXIN"/>
</dbReference>
<dbReference type="InterPro" id="IPR002931">
    <property type="entry name" value="Transglutaminase-like"/>
</dbReference>
<dbReference type="Pfam" id="PF04721">
    <property type="entry name" value="PAW"/>
    <property type="match status" value="1"/>
</dbReference>
<comment type="cofactor">
    <cofactor evidence="2">
        <name>Zn(2+)</name>
        <dbReference type="ChEBI" id="CHEBI:29105"/>
    </cofactor>
</comment>
<dbReference type="GO" id="GO:0000224">
    <property type="term" value="F:peptide-N4-(N-acetyl-beta-glucosaminyl)asparagine amidase activity"/>
    <property type="evidence" value="ECO:0007669"/>
    <property type="project" value="UniProtKB-EC"/>
</dbReference>
<evidence type="ECO:0000256" key="7">
    <source>
        <dbReference type="ARBA" id="ARBA00022490"/>
    </source>
</evidence>
<evidence type="ECO:0000259" key="14">
    <source>
        <dbReference type="PROSITE" id="PS51352"/>
    </source>
</evidence>
<evidence type="ECO:0000256" key="8">
    <source>
        <dbReference type="ARBA" id="ARBA00022723"/>
    </source>
</evidence>
<comment type="similarity">
    <text evidence="4 12">Belongs to the transglutaminase-like superfamily. PNGase family.</text>
</comment>
<reference evidence="16 17" key="1">
    <citation type="submission" date="2018-08" db="EMBL/GenBank/DDBJ databases">
        <authorList>
            <person name="Laetsch R D."/>
            <person name="Stevens L."/>
            <person name="Kumar S."/>
            <person name="Blaxter L. M."/>
        </authorList>
    </citation>
    <scope>NUCLEOTIDE SEQUENCE [LARGE SCALE GENOMIC DNA]</scope>
</reference>
<feature type="domain" description="PAW" evidence="15">
    <location>
        <begin position="411"/>
        <end position="603"/>
    </location>
</feature>
<dbReference type="GO" id="GO:0005634">
    <property type="term" value="C:nucleus"/>
    <property type="evidence" value="ECO:0007669"/>
    <property type="project" value="TreeGrafter"/>
</dbReference>
<evidence type="ECO:0000256" key="12">
    <source>
        <dbReference type="PROSITE-ProRule" id="PRU00731"/>
    </source>
</evidence>
<evidence type="ECO:0000256" key="6">
    <source>
        <dbReference type="ARBA" id="ARBA00018546"/>
    </source>
</evidence>
<dbReference type="GO" id="GO:0006516">
    <property type="term" value="P:glycoprotein catabolic process"/>
    <property type="evidence" value="ECO:0007669"/>
    <property type="project" value="InterPro"/>
</dbReference>
<evidence type="ECO:0000256" key="10">
    <source>
        <dbReference type="ARBA" id="ARBA00022833"/>
    </source>
</evidence>
<feature type="compositionally biased region" description="Basic and acidic residues" evidence="13">
    <location>
        <begin position="418"/>
        <end position="427"/>
    </location>
</feature>
<dbReference type="GO" id="GO:0005829">
    <property type="term" value="C:cytosol"/>
    <property type="evidence" value="ECO:0007669"/>
    <property type="project" value="TreeGrafter"/>
</dbReference>
<evidence type="ECO:0000256" key="11">
    <source>
        <dbReference type="ARBA" id="ARBA00032901"/>
    </source>
</evidence>
<dbReference type="SMART" id="SM00613">
    <property type="entry name" value="PAW"/>
    <property type="match status" value="1"/>
</dbReference>
<dbReference type="PROSITE" id="PS00194">
    <property type="entry name" value="THIOREDOXIN_1"/>
    <property type="match status" value="1"/>
</dbReference>
<feature type="domain" description="Thioredoxin" evidence="14">
    <location>
        <begin position="10"/>
        <end position="124"/>
    </location>
</feature>
<dbReference type="InterPro" id="IPR036249">
    <property type="entry name" value="Thioredoxin-like_sf"/>
</dbReference>
<dbReference type="Gene3D" id="2.20.25.10">
    <property type="match status" value="1"/>
</dbReference>
<evidence type="ECO:0000313" key="16">
    <source>
        <dbReference type="EMBL" id="VDK74658.1"/>
    </source>
</evidence>
<dbReference type="STRING" id="42156.A0A3P6U798"/>
<dbReference type="InterPro" id="IPR038765">
    <property type="entry name" value="Papain-like_cys_pep_sf"/>
</dbReference>
<dbReference type="Pfam" id="PF00085">
    <property type="entry name" value="Thioredoxin"/>
    <property type="match status" value="1"/>
</dbReference>
<dbReference type="SUPFAM" id="SSF54001">
    <property type="entry name" value="Cysteine proteinases"/>
    <property type="match status" value="1"/>
</dbReference>
<dbReference type="GO" id="GO:0046872">
    <property type="term" value="F:metal ion binding"/>
    <property type="evidence" value="ECO:0007669"/>
    <property type="project" value="UniProtKB-KW"/>
</dbReference>
<dbReference type="Pfam" id="PF01841">
    <property type="entry name" value="Transglut_core"/>
    <property type="match status" value="1"/>
</dbReference>
<evidence type="ECO:0000256" key="1">
    <source>
        <dbReference type="ARBA" id="ARBA00001650"/>
    </source>
</evidence>
<dbReference type="CDD" id="cd02947">
    <property type="entry name" value="TRX_family"/>
    <property type="match status" value="1"/>
</dbReference>
<keyword evidence="17" id="KW-1185">Reference proteome</keyword>
<dbReference type="PROSITE" id="PS51398">
    <property type="entry name" value="PAW"/>
    <property type="match status" value="1"/>
</dbReference>
<dbReference type="AlphaFoldDB" id="A0A3P6U798"/>
<dbReference type="SUPFAM" id="SSF49785">
    <property type="entry name" value="Galactose-binding domain-like"/>
    <property type="match status" value="1"/>
</dbReference>
<dbReference type="InterPro" id="IPR038680">
    <property type="entry name" value="PAW_sf"/>
</dbReference>
<evidence type="ECO:0000259" key="15">
    <source>
        <dbReference type="PROSITE" id="PS51398"/>
    </source>
</evidence>
<keyword evidence="7" id="KW-0963">Cytoplasm</keyword>
<organism evidence="16 17">
    <name type="scientific">Litomosoides sigmodontis</name>
    <name type="common">Filarial nematode worm</name>
    <dbReference type="NCBI Taxonomy" id="42156"/>
    <lineage>
        <taxon>Eukaryota</taxon>
        <taxon>Metazoa</taxon>
        <taxon>Ecdysozoa</taxon>
        <taxon>Nematoda</taxon>
        <taxon>Chromadorea</taxon>
        <taxon>Rhabditida</taxon>
        <taxon>Spirurina</taxon>
        <taxon>Spiruromorpha</taxon>
        <taxon>Filarioidea</taxon>
        <taxon>Onchocercidae</taxon>
        <taxon>Litomosoides</taxon>
    </lineage>
</organism>
<sequence>MSWNGMEQIILIEHRAMVVRELPDDSAFSQFIAEATAKPVVIDFYADWCGPCRMISPHVERLSEKYRQVLFIKVNVEICRQTSTQFGINAMPTFVFLYNGREVDRMMGANIEVLETKIVQQLKKGITATSDERLFLEKFVQYLQGMQIYEDEVSQTLARSLMPCDKLMEASKVNGKANKFELVKLLLNWFKTEFFTWTDIPKCELCGQDAEKSAEIQGGSTEEQKWGACRVEIYKCRKCDTNVRFPRYNDPVKLLETRCGRCGEWANCFTLCLRSLDLETRWVYDVTDHVWCEVWIEELDRWVHCDPCENIIDTPLLYEKGWGKNLNYVLAFGLDHVRDVTWRYTFNHFETLRRRNSCREIVLRNFIRKLNNRYASSMSEERKKELERRYMKELVEFISPTMQIRDGSKVEGQGRVTGSEEWRKQRGEIGDEKSNKQVLVPTAKEISDKVFSLEYNCAKDQYRRGANIIKGWESLVAKRENVCRIVDEMDNVAYICCQEGKTSGELCWSFDFGVQHVRNVQFRLNGIKKESDPQGLLQAVIRVVICCGDMCTVVPPTGELELETIESSKIDVKIYFSDKNAQLFVMELCSPDYTSFCIKAVFS</sequence>
<dbReference type="OMA" id="ENHYCSQ"/>
<evidence type="ECO:0000256" key="2">
    <source>
        <dbReference type="ARBA" id="ARBA00001947"/>
    </source>
</evidence>
<evidence type="ECO:0000256" key="4">
    <source>
        <dbReference type="ARBA" id="ARBA00009390"/>
    </source>
</evidence>
<dbReference type="InterPro" id="IPR050883">
    <property type="entry name" value="PNGase"/>
</dbReference>
<evidence type="ECO:0000313" key="17">
    <source>
        <dbReference type="Proteomes" id="UP000277928"/>
    </source>
</evidence>
<dbReference type="SUPFAM" id="SSF52833">
    <property type="entry name" value="Thioredoxin-like"/>
    <property type="match status" value="1"/>
</dbReference>
<dbReference type="PANTHER" id="PTHR12143">
    <property type="entry name" value="PEPTIDE N-GLYCANASE PNGASE -RELATED"/>
    <property type="match status" value="1"/>
</dbReference>
<dbReference type="Gene3D" id="3.10.620.30">
    <property type="match status" value="1"/>
</dbReference>
<comment type="subcellular location">
    <subcellularLocation>
        <location evidence="3">Cytoplasm</location>
    </subcellularLocation>
</comment>
<keyword evidence="8" id="KW-0479">Metal-binding</keyword>
<dbReference type="Gene3D" id="2.60.120.1020">
    <property type="entry name" value="Peptide N glycanase, PAW domain"/>
    <property type="match status" value="1"/>
</dbReference>